<dbReference type="EMBL" id="JACGCM010001219">
    <property type="protein sequence ID" value="KAF6158698.1"/>
    <property type="molecule type" value="Genomic_DNA"/>
</dbReference>
<reference evidence="2 3" key="1">
    <citation type="journal article" date="2020" name="IScience">
        <title>Genome Sequencing of the Endangered Kingdonia uniflora (Circaeasteraceae, Ranunculales) Reveals Potential Mechanisms of Evolutionary Specialization.</title>
        <authorList>
            <person name="Sun Y."/>
            <person name="Deng T."/>
            <person name="Zhang A."/>
            <person name="Moore M.J."/>
            <person name="Landis J.B."/>
            <person name="Lin N."/>
            <person name="Zhang H."/>
            <person name="Zhang X."/>
            <person name="Huang J."/>
            <person name="Zhang X."/>
            <person name="Sun H."/>
            <person name="Wang H."/>
        </authorList>
    </citation>
    <scope>NUCLEOTIDE SEQUENCE [LARGE SCALE GENOMIC DNA]</scope>
    <source>
        <strain evidence="2">TB1705</strain>
        <tissue evidence="2">Leaf</tissue>
    </source>
</reference>
<dbReference type="AlphaFoldDB" id="A0A7J7MVH9"/>
<evidence type="ECO:0000313" key="2">
    <source>
        <dbReference type="EMBL" id="KAF6158698.1"/>
    </source>
</evidence>
<evidence type="ECO:0000256" key="1">
    <source>
        <dbReference type="SAM" id="MobiDB-lite"/>
    </source>
</evidence>
<comment type="caution">
    <text evidence="2">The sequence shown here is derived from an EMBL/GenBank/DDBJ whole genome shotgun (WGS) entry which is preliminary data.</text>
</comment>
<organism evidence="2 3">
    <name type="scientific">Kingdonia uniflora</name>
    <dbReference type="NCBI Taxonomy" id="39325"/>
    <lineage>
        <taxon>Eukaryota</taxon>
        <taxon>Viridiplantae</taxon>
        <taxon>Streptophyta</taxon>
        <taxon>Embryophyta</taxon>
        <taxon>Tracheophyta</taxon>
        <taxon>Spermatophyta</taxon>
        <taxon>Magnoliopsida</taxon>
        <taxon>Ranunculales</taxon>
        <taxon>Circaeasteraceae</taxon>
        <taxon>Kingdonia</taxon>
    </lineage>
</organism>
<sequence>METPNKSALHPLGEDRETPSLFPLLHNGIPTKFNLWHENVDWDTNCPRFGQSRSADAEEAEALEALRGLEAARHLGLQRILLLSNCQRIVSAFRERPEDLSWGALTLAPDMRAVATIFVGYLFINNGHLIWESLASAPSKNVPTPSMTAEIYAKIAEKTRVFQFLQGSIPTLSIHEFIYLTRLLSQLLKRYTHIVSPIRVVGHLCFLSSRSLQRLLLWLFVMLIRVLSQGEYFLVRHLPLKDLSSPPSDPLLLSNSCFGPSSTTFILVTINNDSHVSHSDDDRPITIQKEKRNTGTTD</sequence>
<accession>A0A7J7MVH9</accession>
<feature type="region of interest" description="Disordered" evidence="1">
    <location>
        <begin position="275"/>
        <end position="298"/>
    </location>
</feature>
<name>A0A7J7MVH9_9MAGN</name>
<gene>
    <name evidence="2" type="ORF">GIB67_040212</name>
</gene>
<keyword evidence="3" id="KW-1185">Reference proteome</keyword>
<proteinExistence type="predicted"/>
<dbReference type="Proteomes" id="UP000541444">
    <property type="component" value="Unassembled WGS sequence"/>
</dbReference>
<protein>
    <submittedName>
        <fullName evidence="2">Uncharacterized protein</fullName>
    </submittedName>
</protein>
<evidence type="ECO:0000313" key="3">
    <source>
        <dbReference type="Proteomes" id="UP000541444"/>
    </source>
</evidence>